<organism evidence="1 2">
    <name type="scientific">[Clostridium] symbiosum ATCC 14940</name>
    <dbReference type="NCBI Taxonomy" id="411472"/>
    <lineage>
        <taxon>Bacteria</taxon>
        <taxon>Bacillati</taxon>
        <taxon>Bacillota</taxon>
        <taxon>Clostridia</taxon>
        <taxon>Lachnospirales</taxon>
        <taxon>Lachnospiraceae</taxon>
        <taxon>Otoolea</taxon>
    </lineage>
</organism>
<dbReference type="Proteomes" id="UP000016491">
    <property type="component" value="Unassembled WGS sequence"/>
</dbReference>
<gene>
    <name evidence="1" type="ORF">CLOSYM_04970</name>
</gene>
<proteinExistence type="predicted"/>
<evidence type="ECO:0000313" key="2">
    <source>
        <dbReference type="Proteomes" id="UP000016491"/>
    </source>
</evidence>
<name>A0ABC9TQH2_CLOSY</name>
<evidence type="ECO:0000313" key="1">
    <source>
        <dbReference type="EMBL" id="ERI73370.1"/>
    </source>
</evidence>
<dbReference type="AlphaFoldDB" id="A0ABC9TQH2"/>
<accession>A0ABC9TQH2</accession>
<dbReference type="EMBL" id="AWSU01000398">
    <property type="protein sequence ID" value="ERI73370.1"/>
    <property type="molecule type" value="Genomic_DNA"/>
</dbReference>
<comment type="caution">
    <text evidence="1">The sequence shown here is derived from an EMBL/GenBank/DDBJ whole genome shotgun (WGS) entry which is preliminary data.</text>
</comment>
<reference evidence="1 2" key="1">
    <citation type="submission" date="2013-07" db="EMBL/GenBank/DDBJ databases">
        <authorList>
            <person name="Weinstock G."/>
            <person name="Sodergren E."/>
            <person name="Wylie T."/>
            <person name="Fulton L."/>
            <person name="Fulton R."/>
            <person name="Fronick C."/>
            <person name="O'Laughlin M."/>
            <person name="Godfrey J."/>
            <person name="Miner T."/>
            <person name="Herter B."/>
            <person name="Appelbaum E."/>
            <person name="Cordes M."/>
            <person name="Lek S."/>
            <person name="Wollam A."/>
            <person name="Pepin K.H."/>
            <person name="Palsikar V.B."/>
            <person name="Mitreva M."/>
            <person name="Wilson R.K."/>
        </authorList>
    </citation>
    <scope>NUCLEOTIDE SEQUENCE [LARGE SCALE GENOMIC DNA]</scope>
    <source>
        <strain evidence="1 2">ATCC 14940</strain>
    </source>
</reference>
<protein>
    <submittedName>
        <fullName evidence="1">Uncharacterized protein</fullName>
    </submittedName>
</protein>
<sequence length="42" mass="4533">METEADALTFCTIQASVCERPLLPFTGSAPRGVFIDKAMVIC</sequence>